<protein>
    <submittedName>
        <fullName evidence="2">Uncharacterized protein</fullName>
    </submittedName>
</protein>
<sequence>MDDYTLNIPEVQIVVNYPHDGGGYFWHHRILLHRIEGGTWLTLTPDHDIQRHDLTTTRHRILDRAAPFPEDIAGEIYAHDVIGKATLDGYKRQAVVQAAILGEGSVGESEAFVWLVTEHGHELFGKEVDQALLRNGATGVAFSSKGVIILDGEEVFVEKVGRNGINDWRKRRGLDMSDERLLGDFKDEIGKRNLELVKAVPLMKEPTIADFSISGTRAAREFLESIAGGAHTLLTYHSEWLRSSGVGRKSSAAHVHRGLMESLRLMISFDQLDPSALAVGEHLCRWAIQTELAVERCPSAPDYTGLDIVSGSSLLPDGRANTTKFTEFLAQRLKDRASVWKQERLYAQERRLQRGKGGGTNDDDEGDGQKAPPLHPSEGDMELDATGAIGPPDSEDVADAWFEFSVRRPSPHRRHGDPFPLPSSLPLTDVQRWVMEDISRRVEAMGPCPDDLTEDLAVKELGKGANLYEQAADNYNLAEFDIDKIKILKRKLDPALARELAPPEVQGFLDNFDTLIQRPVGELDALASSGTLVEPYWDPKLKRSLGKRKQLYKALYDSNLLTFVRRRKARVGFFTVKKKDSWIRLILDARQSNACHRCPPQAKLGTPAGLASIDLSHRTLESRGFSFVDSEDGLPTAITGDVGDCFYNFVIPAASEWFCTDDVFSIDDIHAMGIQIEQVFDSRAGGWTTVDTGEKLYPAFYGMPMGWSWSLWIANEIIICPGRKNVYVGDSSDKGYALMVTDAAEAEVTLFLTHLQEDLDSEVSAGTYLVYGLQLLRCTGNKSDFLTESKEALKGWRKRRPGNMRLPVPEEFVYDLATLALDQNRVDLAMLLTVQMDAYLRPSEALDLTKAHLARPNGRRYPLWGLVVAPADLGDQTKTGTSDDSVLLGALCHWSTDAFDMPLVIANKRDDPPSIPTYKWNISMTITLRIFGPMSWSGGRHTVVERQVEEDAEAKRLWKEAEKAWARQDYRRAISFAEGAQLELEWLRAEEQREKARPLAQQLLAVHVMQVRCHVALRDFATARGWALRALQFHRHEDLVGSTGEGKEGTGEGGTAPRDLRHGPRLEDDTTNDTSFEDHDFRRGRPSSAPLLETMEAVAMGVEALPSPQCGMVSDRGGLGGSKPIPKSLSVVVLAADFCSPLRAALLARRAQLGRGAEAEADARRALMLDANCRDAQARVGLIAWIGMDGMNYTKI</sequence>
<keyword evidence="3" id="KW-1185">Reference proteome</keyword>
<accession>A0ABP0P8Q7</accession>
<feature type="compositionally biased region" description="Basic and acidic residues" evidence="1">
    <location>
        <begin position="1058"/>
        <end position="1068"/>
    </location>
</feature>
<feature type="region of interest" description="Disordered" evidence="1">
    <location>
        <begin position="350"/>
        <end position="392"/>
    </location>
</feature>
<organism evidence="2 3">
    <name type="scientific">Durusdinium trenchii</name>
    <dbReference type="NCBI Taxonomy" id="1381693"/>
    <lineage>
        <taxon>Eukaryota</taxon>
        <taxon>Sar</taxon>
        <taxon>Alveolata</taxon>
        <taxon>Dinophyceae</taxon>
        <taxon>Suessiales</taxon>
        <taxon>Symbiodiniaceae</taxon>
        <taxon>Durusdinium</taxon>
    </lineage>
</organism>
<evidence type="ECO:0000313" key="2">
    <source>
        <dbReference type="EMBL" id="CAK9071449.1"/>
    </source>
</evidence>
<comment type="caution">
    <text evidence="2">The sequence shown here is derived from an EMBL/GenBank/DDBJ whole genome shotgun (WGS) entry which is preliminary data.</text>
</comment>
<reference evidence="2 3" key="1">
    <citation type="submission" date="2024-02" db="EMBL/GenBank/DDBJ databases">
        <authorList>
            <person name="Chen Y."/>
            <person name="Shah S."/>
            <person name="Dougan E. K."/>
            <person name="Thang M."/>
            <person name="Chan C."/>
        </authorList>
    </citation>
    <scope>NUCLEOTIDE SEQUENCE [LARGE SCALE GENOMIC DNA]</scope>
</reference>
<proteinExistence type="predicted"/>
<evidence type="ECO:0000256" key="1">
    <source>
        <dbReference type="SAM" id="MobiDB-lite"/>
    </source>
</evidence>
<dbReference type="EMBL" id="CAXAMN010022629">
    <property type="protein sequence ID" value="CAK9071449.1"/>
    <property type="molecule type" value="Genomic_DNA"/>
</dbReference>
<gene>
    <name evidence="2" type="ORF">CCMP2556_LOCUS35128</name>
</gene>
<name>A0ABP0P8Q7_9DINO</name>
<feature type="region of interest" description="Disordered" evidence="1">
    <location>
        <begin position="1040"/>
        <end position="1088"/>
    </location>
</feature>
<evidence type="ECO:0000313" key="3">
    <source>
        <dbReference type="Proteomes" id="UP001642484"/>
    </source>
</evidence>
<feature type="compositionally biased region" description="Basic and acidic residues" evidence="1">
    <location>
        <begin position="1040"/>
        <end position="1050"/>
    </location>
</feature>
<dbReference type="Proteomes" id="UP001642484">
    <property type="component" value="Unassembled WGS sequence"/>
</dbReference>